<proteinExistence type="predicted"/>
<sequence length="60" mass="7323">LERIAEELMGRRKWKIYQESMSRNYLQPLNNNIKRTNNLTEEDCFLHYQKENNQPIASPR</sequence>
<dbReference type="AlphaFoldDB" id="A0A834M953"/>
<comment type="caution">
    <text evidence="1">The sequence shown here is derived from an EMBL/GenBank/DDBJ whole genome shotgun (WGS) entry which is preliminary data.</text>
</comment>
<dbReference type="OrthoDB" id="10028342at2759"/>
<dbReference type="EMBL" id="JAACXV010010897">
    <property type="protein sequence ID" value="KAF7275293.1"/>
    <property type="molecule type" value="Genomic_DNA"/>
</dbReference>
<dbReference type="Proteomes" id="UP000625711">
    <property type="component" value="Unassembled WGS sequence"/>
</dbReference>
<name>A0A834M953_RHYFE</name>
<reference evidence="1" key="1">
    <citation type="submission" date="2020-08" db="EMBL/GenBank/DDBJ databases">
        <title>Genome sequencing and assembly of the red palm weevil Rhynchophorus ferrugineus.</title>
        <authorList>
            <person name="Dias G.B."/>
            <person name="Bergman C.M."/>
            <person name="Manee M."/>
        </authorList>
    </citation>
    <scope>NUCLEOTIDE SEQUENCE</scope>
    <source>
        <strain evidence="1">AA-2017</strain>
        <tissue evidence="1">Whole larva</tissue>
    </source>
</reference>
<evidence type="ECO:0000313" key="2">
    <source>
        <dbReference type="Proteomes" id="UP000625711"/>
    </source>
</evidence>
<protein>
    <submittedName>
        <fullName evidence="1">Uncharacterized protein</fullName>
    </submittedName>
</protein>
<accession>A0A834M953</accession>
<gene>
    <name evidence="1" type="ORF">GWI33_011897</name>
</gene>
<feature type="non-terminal residue" evidence="1">
    <location>
        <position position="60"/>
    </location>
</feature>
<organism evidence="1 2">
    <name type="scientific">Rhynchophorus ferrugineus</name>
    <name type="common">Red palm weevil</name>
    <name type="synonym">Curculio ferrugineus</name>
    <dbReference type="NCBI Taxonomy" id="354439"/>
    <lineage>
        <taxon>Eukaryota</taxon>
        <taxon>Metazoa</taxon>
        <taxon>Ecdysozoa</taxon>
        <taxon>Arthropoda</taxon>
        <taxon>Hexapoda</taxon>
        <taxon>Insecta</taxon>
        <taxon>Pterygota</taxon>
        <taxon>Neoptera</taxon>
        <taxon>Endopterygota</taxon>
        <taxon>Coleoptera</taxon>
        <taxon>Polyphaga</taxon>
        <taxon>Cucujiformia</taxon>
        <taxon>Curculionidae</taxon>
        <taxon>Dryophthorinae</taxon>
        <taxon>Rhynchophorus</taxon>
    </lineage>
</organism>
<keyword evidence="2" id="KW-1185">Reference proteome</keyword>
<evidence type="ECO:0000313" key="1">
    <source>
        <dbReference type="EMBL" id="KAF7275293.1"/>
    </source>
</evidence>
<feature type="non-terminal residue" evidence="1">
    <location>
        <position position="1"/>
    </location>
</feature>